<dbReference type="Pfam" id="PF08937">
    <property type="entry name" value="ThsB_TIR"/>
    <property type="match status" value="1"/>
</dbReference>
<evidence type="ECO:0000313" key="3">
    <source>
        <dbReference type="Proteomes" id="UP000503482"/>
    </source>
</evidence>
<dbReference type="RefSeq" id="WP_128358974.1">
    <property type="nucleotide sequence ID" value="NZ_CP053840.1"/>
</dbReference>
<protein>
    <submittedName>
        <fullName evidence="2">DUF1863 domain-containing protein</fullName>
    </submittedName>
</protein>
<sequence length="188" mass="21819">MADKHKVFISYHHANDEGYKKEFVETFGELFDGFIDKSVSDGDIDSDLKTETIRQKIRDDFISDATVTIVLIGAETWKRKHVDWEISSSIRETEKNPRTGLIGILLPSYIGISFDAETSDILPYDKYTIPPRLSDNIDCGFAKIYEWSNHPEDIKEWIHEAFNRRNKINPDNSLASFVHNRHGEKWQK</sequence>
<dbReference type="EMBL" id="CP053840">
    <property type="protein sequence ID" value="QKF66558.1"/>
    <property type="molecule type" value="Genomic_DNA"/>
</dbReference>
<dbReference type="InterPro" id="IPR015032">
    <property type="entry name" value="ThsB__TIR-like_domain"/>
</dbReference>
<dbReference type="KEGG" id="avp:AVENP_1002"/>
<keyword evidence="3" id="KW-1185">Reference proteome</keyword>
<organism evidence="2 3">
    <name type="scientific">Arcobacter venerupis</name>
    <dbReference type="NCBI Taxonomy" id="1054033"/>
    <lineage>
        <taxon>Bacteria</taxon>
        <taxon>Pseudomonadati</taxon>
        <taxon>Campylobacterota</taxon>
        <taxon>Epsilonproteobacteria</taxon>
        <taxon>Campylobacterales</taxon>
        <taxon>Arcobacteraceae</taxon>
        <taxon>Arcobacter</taxon>
    </lineage>
</organism>
<dbReference type="Proteomes" id="UP000503482">
    <property type="component" value="Chromosome"/>
</dbReference>
<evidence type="ECO:0000259" key="1">
    <source>
        <dbReference type="Pfam" id="PF08937"/>
    </source>
</evidence>
<name>A0AAE7B724_9BACT</name>
<accession>A0AAE7B724</accession>
<proteinExistence type="predicted"/>
<evidence type="ECO:0000313" key="2">
    <source>
        <dbReference type="EMBL" id="QKF66558.1"/>
    </source>
</evidence>
<gene>
    <name evidence="2" type="ORF">AVENP_1002</name>
</gene>
<reference evidence="2 3" key="1">
    <citation type="submission" date="2020-05" db="EMBL/GenBank/DDBJ databases">
        <title>Complete genome sequencing of Campylobacter and Arcobacter type strains.</title>
        <authorList>
            <person name="Miller W.G."/>
            <person name="Yee E."/>
        </authorList>
    </citation>
    <scope>NUCLEOTIDE SEQUENCE [LARGE SCALE GENOMIC DNA]</scope>
    <source>
        <strain evidence="2 3">LMG 26156</strain>
    </source>
</reference>
<feature type="domain" description="Thoeris protein ThsB TIR-like" evidence="1">
    <location>
        <begin position="8"/>
        <end position="107"/>
    </location>
</feature>
<dbReference type="AlphaFoldDB" id="A0AAE7B724"/>